<protein>
    <submittedName>
        <fullName evidence="1">Uncharacterized protein</fullName>
    </submittedName>
</protein>
<accession>A0A1M6LFN6</accession>
<dbReference type="EMBL" id="FQZY01000014">
    <property type="protein sequence ID" value="SHJ70017.1"/>
    <property type="molecule type" value="Genomic_DNA"/>
</dbReference>
<evidence type="ECO:0000313" key="2">
    <source>
        <dbReference type="Proteomes" id="UP000184301"/>
    </source>
</evidence>
<dbReference type="Proteomes" id="UP000184301">
    <property type="component" value="Unassembled WGS sequence"/>
</dbReference>
<proteinExistence type="predicted"/>
<dbReference type="AlphaFoldDB" id="A0A1M6LFN6"/>
<organism evidence="1 2">
    <name type="scientific">Hespellia stercorisuis DSM 15480</name>
    <dbReference type="NCBI Taxonomy" id="1121950"/>
    <lineage>
        <taxon>Bacteria</taxon>
        <taxon>Bacillati</taxon>
        <taxon>Bacillota</taxon>
        <taxon>Clostridia</taxon>
        <taxon>Lachnospirales</taxon>
        <taxon>Lachnospiraceae</taxon>
        <taxon>Hespellia</taxon>
    </lineage>
</organism>
<sequence>MAKQKTKLYKSKAKQGVDECIFELALTGGNMKDLSEQPLINAQGKAYGSVQAYQGKATISLNLPKFIRGNNLNPFGLSESIYLEIIRNDCDVQLKRFFGVNMNTEIKKIEVNITQRVSGNATPSDVLNFLSHATLSHEFDNVKYVGKDKQDMDSCKEECHTIITKHPKYWIGKFYNKTEEMIKKRLELNKPVDDIPLDLLRIEFILIDRTLKKLFGSKTTLADILTKKNLLEVLREYKRIFCDELITGMIIPYLNACNLKLLESLTLMDSPILTVAKHRELIPDVRVLHRALGKYQKLRGKTDNSARDSKRYAEQYDLPVDVIMTIKDFKRSCG</sequence>
<name>A0A1M6LFN6_9FIRM</name>
<dbReference type="STRING" id="1121950.SAMN02745243_01179"/>
<keyword evidence="2" id="KW-1185">Reference proteome</keyword>
<gene>
    <name evidence="1" type="ORF">SAMN02745243_01179</name>
</gene>
<dbReference type="RefSeq" id="WP_073106797.1">
    <property type="nucleotide sequence ID" value="NZ_FQZY01000014.1"/>
</dbReference>
<reference evidence="1 2" key="1">
    <citation type="submission" date="2016-11" db="EMBL/GenBank/DDBJ databases">
        <authorList>
            <person name="Jaros S."/>
            <person name="Januszkiewicz K."/>
            <person name="Wedrychowicz H."/>
        </authorList>
    </citation>
    <scope>NUCLEOTIDE SEQUENCE [LARGE SCALE GENOMIC DNA]</scope>
    <source>
        <strain evidence="1 2">DSM 15480</strain>
    </source>
</reference>
<dbReference type="OrthoDB" id="9859726at2"/>
<evidence type="ECO:0000313" key="1">
    <source>
        <dbReference type="EMBL" id="SHJ70017.1"/>
    </source>
</evidence>